<dbReference type="Proteomes" id="UP000058074">
    <property type="component" value="Chromosome"/>
</dbReference>
<feature type="domain" description="HTH lysR-type" evidence="5">
    <location>
        <begin position="11"/>
        <end position="59"/>
    </location>
</feature>
<organism evidence="6 7">
    <name type="scientific">Sphingopyxis macrogoltabida</name>
    <name type="common">Sphingomonas macrogoltabidus</name>
    <dbReference type="NCBI Taxonomy" id="33050"/>
    <lineage>
        <taxon>Bacteria</taxon>
        <taxon>Pseudomonadati</taxon>
        <taxon>Pseudomonadota</taxon>
        <taxon>Alphaproteobacteria</taxon>
        <taxon>Sphingomonadales</taxon>
        <taxon>Sphingomonadaceae</taxon>
        <taxon>Sphingopyxis</taxon>
    </lineage>
</organism>
<evidence type="ECO:0000256" key="4">
    <source>
        <dbReference type="ARBA" id="ARBA00023163"/>
    </source>
</evidence>
<dbReference type="EMBL" id="CP012700">
    <property type="protein sequence ID" value="ALH81821.1"/>
    <property type="molecule type" value="Genomic_DNA"/>
</dbReference>
<dbReference type="PROSITE" id="PS50931">
    <property type="entry name" value="HTH_LYSR"/>
    <property type="match status" value="1"/>
</dbReference>
<evidence type="ECO:0000313" key="7">
    <source>
        <dbReference type="Proteomes" id="UP000058074"/>
    </source>
</evidence>
<proteinExistence type="inferred from homology"/>
<protein>
    <submittedName>
        <fullName evidence="6">LysR family transcriptional regulator</fullName>
    </submittedName>
</protein>
<dbReference type="InterPro" id="IPR000847">
    <property type="entry name" value="LysR_HTH_N"/>
</dbReference>
<dbReference type="InterPro" id="IPR036390">
    <property type="entry name" value="WH_DNA-bd_sf"/>
</dbReference>
<dbReference type="Gene3D" id="3.40.190.290">
    <property type="match status" value="1"/>
</dbReference>
<dbReference type="GO" id="GO:0006351">
    <property type="term" value="P:DNA-templated transcription"/>
    <property type="evidence" value="ECO:0007669"/>
    <property type="project" value="TreeGrafter"/>
</dbReference>
<dbReference type="GO" id="GO:0043565">
    <property type="term" value="F:sequence-specific DNA binding"/>
    <property type="evidence" value="ECO:0007669"/>
    <property type="project" value="TreeGrafter"/>
</dbReference>
<dbReference type="Pfam" id="PF03466">
    <property type="entry name" value="LysR_substrate"/>
    <property type="match status" value="1"/>
</dbReference>
<dbReference type="AlphaFoldDB" id="A0A0N9V2C3"/>
<gene>
    <name evidence="6" type="ORF">AN936_16100</name>
</gene>
<dbReference type="PANTHER" id="PTHR30537:SF10">
    <property type="entry name" value="TRANSCRIPTIONAL REGULATOR-RELATED"/>
    <property type="match status" value="1"/>
</dbReference>
<keyword evidence="2" id="KW-0805">Transcription regulation</keyword>
<evidence type="ECO:0000256" key="2">
    <source>
        <dbReference type="ARBA" id="ARBA00023015"/>
    </source>
</evidence>
<name>A0A0N9V2C3_SPHMC</name>
<dbReference type="InterPro" id="IPR036388">
    <property type="entry name" value="WH-like_DNA-bd_sf"/>
</dbReference>
<keyword evidence="3" id="KW-0238">DNA-binding</keyword>
<comment type="similarity">
    <text evidence="1">Belongs to the LysR transcriptional regulatory family.</text>
</comment>
<evidence type="ECO:0000256" key="1">
    <source>
        <dbReference type="ARBA" id="ARBA00009437"/>
    </source>
</evidence>
<evidence type="ECO:0000256" key="3">
    <source>
        <dbReference type="ARBA" id="ARBA00023125"/>
    </source>
</evidence>
<dbReference type="InterPro" id="IPR058163">
    <property type="entry name" value="LysR-type_TF_proteobact-type"/>
</dbReference>
<dbReference type="OrthoDB" id="9813056at2"/>
<evidence type="ECO:0000259" key="5">
    <source>
        <dbReference type="PROSITE" id="PS50931"/>
    </source>
</evidence>
<dbReference type="Pfam" id="PF00126">
    <property type="entry name" value="HTH_1"/>
    <property type="match status" value="1"/>
</dbReference>
<dbReference type="FunFam" id="3.40.190.290:FF:000001">
    <property type="entry name" value="Transcriptional regulator, LysR family"/>
    <property type="match status" value="1"/>
</dbReference>
<dbReference type="PATRIC" id="fig|33050.5.peg.3338"/>
<keyword evidence="4" id="KW-0804">Transcription</keyword>
<dbReference type="GO" id="GO:0003700">
    <property type="term" value="F:DNA-binding transcription factor activity"/>
    <property type="evidence" value="ECO:0007669"/>
    <property type="project" value="InterPro"/>
</dbReference>
<dbReference type="KEGG" id="smag:AN936_16100"/>
<reference evidence="6 7" key="1">
    <citation type="journal article" date="2015" name="Genome Announc.">
        <title>Complete Genome Sequence of Polypropylene Glycol- and Polyethylene Glycol-Degrading Sphingopyxis macrogoltabida Strain EY-1.</title>
        <authorList>
            <person name="Ohtsubo Y."/>
            <person name="Nagata Y."/>
            <person name="Numata M."/>
            <person name="Tsuchikane K."/>
            <person name="Hosoyama A."/>
            <person name="Yamazoe A."/>
            <person name="Tsuda M."/>
            <person name="Fujita N."/>
            <person name="Kawai F."/>
        </authorList>
    </citation>
    <scope>NUCLEOTIDE SEQUENCE [LARGE SCALE GENOMIC DNA]</scope>
    <source>
        <strain evidence="6 7">EY-1</strain>
    </source>
</reference>
<dbReference type="InterPro" id="IPR005119">
    <property type="entry name" value="LysR_subst-bd"/>
</dbReference>
<dbReference type="Gene3D" id="1.10.10.10">
    <property type="entry name" value="Winged helix-like DNA-binding domain superfamily/Winged helix DNA-binding domain"/>
    <property type="match status" value="1"/>
</dbReference>
<dbReference type="SUPFAM" id="SSF53850">
    <property type="entry name" value="Periplasmic binding protein-like II"/>
    <property type="match status" value="1"/>
</dbReference>
<sequence length="297" mass="32085">MGAWEGIDEIVAIADAGSFVAAAARLGTSTSHISRAVIRLENRIGAQIFVRTTRRVVPTPAGRTLIEQFRSLIAARNDALSAVSDDGAPRGEVRMTCSIAMGERFVAQIARDYAFAFPDVTVTLELTNRVVDLLAEGFDLAIRTGTLPDSGLVATRIASRSLHLCAAPAYLARAGTPTSIDDLARHECLLGTAPAWHFRAQGKEITHRPAGRWRCNSGTAVTEAALAGHGVCQLPDFYVMPHLQSGALVSLLDPLRPQEEPIWAVYPQRRHLLPKVRLLIDKLREELPGALSRTGAS</sequence>
<evidence type="ECO:0000313" key="6">
    <source>
        <dbReference type="EMBL" id="ALH81821.1"/>
    </source>
</evidence>
<dbReference type="RefSeq" id="WP_054588967.1">
    <property type="nucleotide sequence ID" value="NZ_CP012700.1"/>
</dbReference>
<dbReference type="PANTHER" id="PTHR30537">
    <property type="entry name" value="HTH-TYPE TRANSCRIPTIONAL REGULATOR"/>
    <property type="match status" value="1"/>
</dbReference>
<dbReference type="SUPFAM" id="SSF46785">
    <property type="entry name" value="Winged helix' DNA-binding domain"/>
    <property type="match status" value="1"/>
</dbReference>
<accession>A0A0N9V2C3</accession>